<sequence length="190" mass="21502">MLIGYIRVSTNDQNTALQRNALECAGCELFFEDRISGKTRERPGLKRALKRLRPGDTLLVWKLDRLGRSMQHLVLLTEELRQRGVNFRSITDNIDTSTPMGRFFFHIMGALAEMERELIIERTRAGLAAARAQGRHGGRPQKLTGKEREQIARLLANGESRKQIALIFDIGLSTLYRYFPASPAPSPKVP</sequence>
<evidence type="ECO:0000256" key="6">
    <source>
        <dbReference type="PIRSR" id="PIRSR606118-50"/>
    </source>
</evidence>
<dbReference type="Gene3D" id="1.10.10.60">
    <property type="entry name" value="Homeodomain-like"/>
    <property type="match status" value="1"/>
</dbReference>
<dbReference type="GO" id="GO:0015074">
    <property type="term" value="P:DNA integration"/>
    <property type="evidence" value="ECO:0007669"/>
    <property type="project" value="UniProtKB-KW"/>
</dbReference>
<accession>A0A482PTK9</accession>
<dbReference type="RefSeq" id="WP_012908617.1">
    <property type="nucleotide sequence ID" value="NZ_CAJTBI010000050.1"/>
</dbReference>
<dbReference type="Gene3D" id="3.40.50.1390">
    <property type="entry name" value="Resolvase, N-terminal catalytic domain"/>
    <property type="match status" value="1"/>
</dbReference>
<dbReference type="PROSITE" id="PS51736">
    <property type="entry name" value="RECOMBINASES_3"/>
    <property type="match status" value="1"/>
</dbReference>
<dbReference type="InterPro" id="IPR036162">
    <property type="entry name" value="Resolvase-like_N_sf"/>
</dbReference>
<evidence type="ECO:0000256" key="1">
    <source>
        <dbReference type="ARBA" id="ARBA00009913"/>
    </source>
</evidence>
<evidence type="ECO:0000256" key="5">
    <source>
        <dbReference type="ARBA" id="ARBA00023172"/>
    </source>
</evidence>
<dbReference type="SUPFAM" id="SSF53041">
    <property type="entry name" value="Resolvase-like"/>
    <property type="match status" value="1"/>
</dbReference>
<evidence type="ECO:0000256" key="2">
    <source>
        <dbReference type="ARBA" id="ARBA00022908"/>
    </source>
</evidence>
<keyword evidence="3" id="KW-0230">DNA invertase</keyword>
<proteinExistence type="inferred from homology"/>
<dbReference type="SMART" id="SM00857">
    <property type="entry name" value="Resolvase"/>
    <property type="match status" value="1"/>
</dbReference>
<evidence type="ECO:0000259" key="8">
    <source>
        <dbReference type="PROSITE" id="PS51736"/>
    </source>
</evidence>
<dbReference type="Pfam" id="PF02796">
    <property type="entry name" value="HTH_7"/>
    <property type="match status" value="1"/>
</dbReference>
<dbReference type="InterPro" id="IPR009057">
    <property type="entry name" value="Homeodomain-like_sf"/>
</dbReference>
<dbReference type="PROSITE" id="PS00397">
    <property type="entry name" value="RECOMBINASES_1"/>
    <property type="match status" value="1"/>
</dbReference>
<keyword evidence="5" id="KW-0233">DNA recombination</keyword>
<dbReference type="InterPro" id="IPR006120">
    <property type="entry name" value="Resolvase_HTH_dom"/>
</dbReference>
<dbReference type="InterPro" id="IPR050639">
    <property type="entry name" value="SSR_resolvase"/>
</dbReference>
<protein>
    <submittedName>
        <fullName evidence="9">Recombinase family protein</fullName>
    </submittedName>
</protein>
<gene>
    <name evidence="9" type="ORF">E2R62_20515</name>
</gene>
<evidence type="ECO:0000256" key="4">
    <source>
        <dbReference type="ARBA" id="ARBA00023125"/>
    </source>
</evidence>
<feature type="active site" description="O-(5'-phospho-DNA)-serine intermediate" evidence="6 7">
    <location>
        <position position="9"/>
    </location>
</feature>
<dbReference type="GO" id="GO:0000150">
    <property type="term" value="F:DNA strand exchange activity"/>
    <property type="evidence" value="ECO:0007669"/>
    <property type="project" value="UniProtKB-KW"/>
</dbReference>
<comment type="similarity">
    <text evidence="1">Belongs to the site-specific recombinase resolvase family.</text>
</comment>
<name>A0A482PTK9_CITRO</name>
<organism evidence="9">
    <name type="scientific">Citrobacter rodentium</name>
    <dbReference type="NCBI Taxonomy" id="67825"/>
    <lineage>
        <taxon>Bacteria</taxon>
        <taxon>Pseudomonadati</taxon>
        <taxon>Pseudomonadota</taxon>
        <taxon>Gammaproteobacteria</taxon>
        <taxon>Enterobacterales</taxon>
        <taxon>Enterobacteriaceae</taxon>
        <taxon>Citrobacter</taxon>
    </lineage>
</organism>
<dbReference type="Pfam" id="PF00239">
    <property type="entry name" value="Resolvase"/>
    <property type="match status" value="1"/>
</dbReference>
<dbReference type="GO" id="GO:0003677">
    <property type="term" value="F:DNA binding"/>
    <property type="evidence" value="ECO:0007669"/>
    <property type="project" value="UniProtKB-KW"/>
</dbReference>
<evidence type="ECO:0000313" key="9">
    <source>
        <dbReference type="EMBL" id="QBY30986.1"/>
    </source>
</evidence>
<dbReference type="OMA" id="INRHEQE"/>
<dbReference type="PROSITE" id="PS00398">
    <property type="entry name" value="RECOMBINASES_2"/>
    <property type="match status" value="1"/>
</dbReference>
<dbReference type="PANTHER" id="PTHR30461">
    <property type="entry name" value="DNA-INVERTASE FROM LAMBDOID PROPHAGE"/>
    <property type="match status" value="1"/>
</dbReference>
<dbReference type="SUPFAM" id="SSF46689">
    <property type="entry name" value="Homeodomain-like"/>
    <property type="match status" value="1"/>
</dbReference>
<dbReference type="AlphaFoldDB" id="A0A482PTK9"/>
<dbReference type="CDD" id="cd00569">
    <property type="entry name" value="HTH_Hin_like"/>
    <property type="match status" value="1"/>
</dbReference>
<feature type="domain" description="Resolvase/invertase-type recombinase catalytic" evidence="8">
    <location>
        <begin position="1"/>
        <end position="134"/>
    </location>
</feature>
<keyword evidence="2" id="KW-0229">DNA integration</keyword>
<dbReference type="FunFam" id="3.40.50.1390:FF:000001">
    <property type="entry name" value="DNA recombinase"/>
    <property type="match status" value="1"/>
</dbReference>
<evidence type="ECO:0000256" key="3">
    <source>
        <dbReference type="ARBA" id="ARBA00023100"/>
    </source>
</evidence>
<dbReference type="EMBL" id="CP038008">
    <property type="protein sequence ID" value="QBY30986.1"/>
    <property type="molecule type" value="Genomic_DNA"/>
</dbReference>
<reference evidence="9" key="1">
    <citation type="submission" date="2019-03" db="EMBL/GenBank/DDBJ databases">
        <title>Complete genome sequence of enteropathogenic Citrobacter rodentium strain DBS100.</title>
        <authorList>
            <person name="Popov G."/>
            <person name="Fiebig A."/>
            <person name="Shideler S."/>
            <person name="Coombes B."/>
            <person name="Savchenko A."/>
        </authorList>
    </citation>
    <scope>NUCLEOTIDE SEQUENCE</scope>
    <source>
        <strain evidence="9">DBS100</strain>
    </source>
</reference>
<dbReference type="PANTHER" id="PTHR30461:SF2">
    <property type="entry name" value="SERINE RECOMBINASE PINE-RELATED"/>
    <property type="match status" value="1"/>
</dbReference>
<dbReference type="CDD" id="cd03768">
    <property type="entry name" value="SR_ResInv"/>
    <property type="match status" value="1"/>
</dbReference>
<keyword evidence="4" id="KW-0238">DNA-binding</keyword>
<evidence type="ECO:0000256" key="7">
    <source>
        <dbReference type="PROSITE-ProRule" id="PRU10137"/>
    </source>
</evidence>
<dbReference type="InterPro" id="IPR006119">
    <property type="entry name" value="Resolv_N"/>
</dbReference>
<dbReference type="InterPro" id="IPR006118">
    <property type="entry name" value="Recombinase_CS"/>
</dbReference>